<proteinExistence type="predicted"/>
<dbReference type="Pfam" id="PF08643">
    <property type="entry name" value="DUF1776"/>
    <property type="match status" value="1"/>
</dbReference>
<dbReference type="STRING" id="869754.A0A1A0HAP7"/>
<dbReference type="RefSeq" id="XP_018711596.1">
    <property type="nucleotide sequence ID" value="XM_018857414.1"/>
</dbReference>
<dbReference type="SUPFAM" id="SSF51735">
    <property type="entry name" value="NAD(P)-binding Rossmann-fold domains"/>
    <property type="match status" value="1"/>
</dbReference>
<comment type="caution">
    <text evidence="1">The sequence shown here is derived from an EMBL/GenBank/DDBJ whole genome shotgun (WGS) entry which is preliminary data.</text>
</comment>
<name>A0A1A0HAP7_9ASCO</name>
<dbReference type="EMBL" id="LXTC01000003">
    <property type="protein sequence ID" value="OBA21086.1"/>
    <property type="molecule type" value="Genomic_DNA"/>
</dbReference>
<dbReference type="InterPro" id="IPR013952">
    <property type="entry name" value="DUF1776_fun"/>
</dbReference>
<dbReference type="AlphaFoldDB" id="A0A1A0HAP7"/>
<evidence type="ECO:0000313" key="1">
    <source>
        <dbReference type="EMBL" id="OBA21086.1"/>
    </source>
</evidence>
<dbReference type="InterPro" id="IPR036291">
    <property type="entry name" value="NAD(P)-bd_dom_sf"/>
</dbReference>
<dbReference type="GeneID" id="30030390"/>
<reference evidence="1 2" key="1">
    <citation type="submission" date="2016-05" db="EMBL/GenBank/DDBJ databases">
        <title>Comparative genomics of biotechnologically important yeasts.</title>
        <authorList>
            <consortium name="DOE Joint Genome Institute"/>
            <person name="Riley R."/>
            <person name="Haridas S."/>
            <person name="Wolfe K.H."/>
            <person name="Lopes M.R."/>
            <person name="Hittinger C.T."/>
            <person name="Goker M."/>
            <person name="Salamov A."/>
            <person name="Wisecaver J."/>
            <person name="Long T.M."/>
            <person name="Aerts A.L."/>
            <person name="Barry K."/>
            <person name="Choi C."/>
            <person name="Clum A."/>
            <person name="Coughlan A.Y."/>
            <person name="Deshpande S."/>
            <person name="Douglass A.P."/>
            <person name="Hanson S.J."/>
            <person name="Klenk H.-P."/>
            <person name="LaButti K."/>
            <person name="Lapidus A."/>
            <person name="Lindquist E."/>
            <person name="Lipzen A."/>
            <person name="Meier-kolthoff J.P."/>
            <person name="Ohm R.A."/>
            <person name="Otillar R.P."/>
            <person name="Pangilinan J."/>
            <person name="Peng Y."/>
            <person name="Rokas A."/>
            <person name="Rosa C.A."/>
            <person name="Scheuner C."/>
            <person name="Sibirny A.A."/>
            <person name="Slot J.C."/>
            <person name="Stielow J.B."/>
            <person name="Sun H."/>
            <person name="Kurtzman C.P."/>
            <person name="Blackwell M."/>
            <person name="Grigoriev I.V."/>
            <person name="Jeffries T.W."/>
        </authorList>
    </citation>
    <scope>NUCLEOTIDE SEQUENCE [LARGE SCALE GENOMIC DNA]</scope>
    <source>
        <strain evidence="1 2">NRRL YB-4993</strain>
    </source>
</reference>
<accession>A0A1A0HAP7</accession>
<protein>
    <submittedName>
        <fullName evidence="1">DUF1776-domain-containing protein</fullName>
    </submittedName>
</protein>
<keyword evidence="2" id="KW-1185">Reference proteome</keyword>
<dbReference type="Proteomes" id="UP000092555">
    <property type="component" value="Unassembled WGS sequence"/>
</dbReference>
<dbReference type="PANTHER" id="PTHR43313:SF1">
    <property type="entry name" value="3BETA-HYDROXYSTEROID DEHYDROGENASE DHS-16"/>
    <property type="match status" value="1"/>
</dbReference>
<dbReference type="PANTHER" id="PTHR43313">
    <property type="entry name" value="SHORT-CHAIN DEHYDROGENASE/REDUCTASE FAMILY 9C"/>
    <property type="match status" value="1"/>
</dbReference>
<sequence>MVAEPVLATLATLRATYDSASRYLHAQAENWPDPAALWDSLPLIPLGGASAPPVAAPPASIVARLGRCARPHKHALLGAVFTGLGLAGLVAQRRKQLLAAGSRRPRRRRVPKLPNGARRDVVLVVGSPTEPMTRLVALDFEKRGFIVYVTLMDDKDRRYVQQNPVTDDVRHVDLCGDAAAAVARFRAVFGAEVVPLQGAEPHLLRLAAVVFAPSLYFPLGPLENTPSASWEKVLARLAVYPRLLGLGLVDLVRGQQAKLIAVVPTIVSSLRLSYHGAEAMFQNALKDLFATLAKELRPQGIAVTQVRLGNLHLSSTRALPAAKAAQSPTVVDAEVRSWSPEMQALYGAPFLKTQAGSTAMGPSIGSDGLRGLHHLLFDLVFATRPGPSVVYYGSGARTYERVTSFLPTALMEVFS</sequence>
<evidence type="ECO:0000313" key="2">
    <source>
        <dbReference type="Proteomes" id="UP000092555"/>
    </source>
</evidence>
<dbReference type="Gene3D" id="3.40.50.720">
    <property type="entry name" value="NAD(P)-binding Rossmann-like Domain"/>
    <property type="match status" value="1"/>
</dbReference>
<organism evidence="1 2">
    <name type="scientific">Metschnikowia bicuspidata var. bicuspidata NRRL YB-4993</name>
    <dbReference type="NCBI Taxonomy" id="869754"/>
    <lineage>
        <taxon>Eukaryota</taxon>
        <taxon>Fungi</taxon>
        <taxon>Dikarya</taxon>
        <taxon>Ascomycota</taxon>
        <taxon>Saccharomycotina</taxon>
        <taxon>Pichiomycetes</taxon>
        <taxon>Metschnikowiaceae</taxon>
        <taxon>Metschnikowia</taxon>
    </lineage>
</organism>
<gene>
    <name evidence="1" type="ORF">METBIDRAFT_41527</name>
</gene>
<dbReference type="OrthoDB" id="5308060at2759"/>